<feature type="binding site" evidence="7">
    <location>
        <position position="80"/>
    </location>
    <ligand>
        <name>Zn(2+)</name>
        <dbReference type="ChEBI" id="CHEBI:29105"/>
    </ligand>
</feature>
<dbReference type="AlphaFoldDB" id="A0A9D2D6L0"/>
<evidence type="ECO:0000256" key="1">
    <source>
        <dbReference type="ARBA" id="ARBA00007957"/>
    </source>
</evidence>
<comment type="cofactor">
    <cofactor evidence="7">
        <name>Zn(2+)</name>
        <dbReference type="ChEBI" id="CHEBI:29105"/>
    </cofactor>
    <text evidence="7">Binds 1 zinc ion per subunit.</text>
</comment>
<dbReference type="Gene3D" id="3.30.1490.190">
    <property type="match status" value="1"/>
</dbReference>
<comment type="similarity">
    <text evidence="1">Belongs to the Fur family.</text>
</comment>
<reference evidence="9" key="1">
    <citation type="journal article" date="2021" name="PeerJ">
        <title>Extensive microbial diversity within the chicken gut microbiome revealed by metagenomics and culture.</title>
        <authorList>
            <person name="Gilroy R."/>
            <person name="Ravi A."/>
            <person name="Getino M."/>
            <person name="Pursley I."/>
            <person name="Horton D.L."/>
            <person name="Alikhan N.F."/>
            <person name="Baker D."/>
            <person name="Gharbi K."/>
            <person name="Hall N."/>
            <person name="Watson M."/>
            <person name="Adriaenssens E.M."/>
            <person name="Foster-Nyarko E."/>
            <person name="Jarju S."/>
            <person name="Secka A."/>
            <person name="Antonio M."/>
            <person name="Oren A."/>
            <person name="Chaudhuri R.R."/>
            <person name="La Ragione R."/>
            <person name="Hildebrand F."/>
            <person name="Pallen M.J."/>
        </authorList>
    </citation>
    <scope>NUCLEOTIDE SEQUENCE</scope>
    <source>
        <strain evidence="9">CHK192-19661</strain>
    </source>
</reference>
<gene>
    <name evidence="9" type="ORF">H9726_03725</name>
</gene>
<keyword evidence="5" id="KW-0238">DNA-binding</keyword>
<dbReference type="PANTHER" id="PTHR33202">
    <property type="entry name" value="ZINC UPTAKE REGULATION PROTEIN"/>
    <property type="match status" value="1"/>
</dbReference>
<name>A0A9D2D6L0_9FIRM</name>
<dbReference type="EMBL" id="DXCF01000019">
    <property type="protein sequence ID" value="HIZ09577.1"/>
    <property type="molecule type" value="Genomic_DNA"/>
</dbReference>
<evidence type="ECO:0000256" key="4">
    <source>
        <dbReference type="ARBA" id="ARBA00023015"/>
    </source>
</evidence>
<comment type="cofactor">
    <cofactor evidence="8">
        <name>Mn(2+)</name>
        <dbReference type="ChEBI" id="CHEBI:29035"/>
    </cofactor>
    <cofactor evidence="8">
        <name>Fe(2+)</name>
        <dbReference type="ChEBI" id="CHEBI:29033"/>
    </cofactor>
    <text evidence="8">Binds 1 Mn(2+) or Fe(2+) ion per subunit.</text>
</comment>
<dbReference type="Proteomes" id="UP000824025">
    <property type="component" value="Unassembled WGS sequence"/>
</dbReference>
<dbReference type="GO" id="GO:0008270">
    <property type="term" value="F:zinc ion binding"/>
    <property type="evidence" value="ECO:0007669"/>
    <property type="project" value="TreeGrafter"/>
</dbReference>
<keyword evidence="3 7" id="KW-0862">Zinc</keyword>
<feature type="binding site" evidence="7">
    <location>
        <position position="123"/>
    </location>
    <ligand>
        <name>Zn(2+)</name>
        <dbReference type="ChEBI" id="CHEBI:29105"/>
    </ligand>
</feature>
<keyword evidence="6" id="KW-0804">Transcription</keyword>
<dbReference type="InterPro" id="IPR043135">
    <property type="entry name" value="Fur_C"/>
</dbReference>
<dbReference type="InterPro" id="IPR036388">
    <property type="entry name" value="WH-like_DNA-bd_sf"/>
</dbReference>
<keyword evidence="7" id="KW-0479">Metal-binding</keyword>
<dbReference type="GO" id="GO:0045892">
    <property type="term" value="P:negative regulation of DNA-templated transcription"/>
    <property type="evidence" value="ECO:0007669"/>
    <property type="project" value="TreeGrafter"/>
</dbReference>
<dbReference type="InterPro" id="IPR036390">
    <property type="entry name" value="WH_DNA-bd_sf"/>
</dbReference>
<feature type="binding site" evidence="7">
    <location>
        <position position="83"/>
    </location>
    <ligand>
        <name>Zn(2+)</name>
        <dbReference type="ChEBI" id="CHEBI:29105"/>
    </ligand>
</feature>
<keyword evidence="4" id="KW-0805">Transcription regulation</keyword>
<reference evidence="9" key="2">
    <citation type="submission" date="2021-04" db="EMBL/GenBank/DDBJ databases">
        <authorList>
            <person name="Gilroy R."/>
        </authorList>
    </citation>
    <scope>NUCLEOTIDE SEQUENCE</scope>
    <source>
        <strain evidence="9">CHK192-19661</strain>
    </source>
</reference>
<organism evidence="9 10">
    <name type="scientific">Candidatus Borkfalkia avicola</name>
    <dbReference type="NCBI Taxonomy" id="2838503"/>
    <lineage>
        <taxon>Bacteria</taxon>
        <taxon>Bacillati</taxon>
        <taxon>Bacillota</taxon>
        <taxon>Clostridia</taxon>
        <taxon>Christensenellales</taxon>
        <taxon>Christensenellaceae</taxon>
        <taxon>Candidatus Borkfalkia</taxon>
    </lineage>
</organism>
<dbReference type="Gene3D" id="1.10.10.10">
    <property type="entry name" value="Winged helix-like DNA-binding domain superfamily/Winged helix DNA-binding domain"/>
    <property type="match status" value="1"/>
</dbReference>
<evidence type="ECO:0000313" key="9">
    <source>
        <dbReference type="EMBL" id="HIZ09577.1"/>
    </source>
</evidence>
<feature type="binding site" evidence="7">
    <location>
        <position position="120"/>
    </location>
    <ligand>
        <name>Zn(2+)</name>
        <dbReference type="ChEBI" id="CHEBI:29105"/>
    </ligand>
</feature>
<evidence type="ECO:0000256" key="5">
    <source>
        <dbReference type="ARBA" id="ARBA00023125"/>
    </source>
</evidence>
<keyword evidence="2" id="KW-0678">Repressor</keyword>
<evidence type="ECO:0000256" key="8">
    <source>
        <dbReference type="PIRSR" id="PIRSR602481-2"/>
    </source>
</evidence>
<evidence type="ECO:0000256" key="7">
    <source>
        <dbReference type="PIRSR" id="PIRSR602481-1"/>
    </source>
</evidence>
<comment type="caution">
    <text evidence="9">The sequence shown here is derived from an EMBL/GenBank/DDBJ whole genome shotgun (WGS) entry which is preliminary data.</text>
</comment>
<evidence type="ECO:0000256" key="6">
    <source>
        <dbReference type="ARBA" id="ARBA00023163"/>
    </source>
</evidence>
<evidence type="ECO:0000256" key="3">
    <source>
        <dbReference type="ARBA" id="ARBA00022833"/>
    </source>
</evidence>
<dbReference type="CDD" id="cd07153">
    <property type="entry name" value="Fur_like"/>
    <property type="match status" value="1"/>
</dbReference>
<dbReference type="PANTHER" id="PTHR33202:SF7">
    <property type="entry name" value="FERRIC UPTAKE REGULATION PROTEIN"/>
    <property type="match status" value="1"/>
</dbReference>
<accession>A0A9D2D6L0</accession>
<evidence type="ECO:0000256" key="2">
    <source>
        <dbReference type="ARBA" id="ARBA00022491"/>
    </source>
</evidence>
<sequence>MDRRNTRQRQLVLEAVHRLRHPDAEEVYSEVAREHPHVSKATVYRNLNLLAQQGDIRKVETAEGAARFDGCTETHYHFRCRLCGKIEDAPMKALDAPEKYLERTDGFTVERHELLFVGICAGCKNKISGGN</sequence>
<proteinExistence type="inferred from homology"/>
<protein>
    <submittedName>
        <fullName evidence="9">Transcriptional repressor</fullName>
    </submittedName>
</protein>
<dbReference type="InterPro" id="IPR002481">
    <property type="entry name" value="FUR"/>
</dbReference>
<dbReference type="Pfam" id="PF01475">
    <property type="entry name" value="FUR"/>
    <property type="match status" value="1"/>
</dbReference>
<dbReference type="GO" id="GO:0000976">
    <property type="term" value="F:transcription cis-regulatory region binding"/>
    <property type="evidence" value="ECO:0007669"/>
    <property type="project" value="TreeGrafter"/>
</dbReference>
<dbReference type="SUPFAM" id="SSF46785">
    <property type="entry name" value="Winged helix' DNA-binding domain"/>
    <property type="match status" value="1"/>
</dbReference>
<feature type="binding site" evidence="8">
    <location>
        <position position="112"/>
    </location>
    <ligand>
        <name>Fe cation</name>
        <dbReference type="ChEBI" id="CHEBI:24875"/>
    </ligand>
</feature>
<keyword evidence="8" id="KW-0408">Iron</keyword>
<dbReference type="GO" id="GO:1900376">
    <property type="term" value="P:regulation of secondary metabolite biosynthetic process"/>
    <property type="evidence" value="ECO:0007669"/>
    <property type="project" value="TreeGrafter"/>
</dbReference>
<evidence type="ECO:0000313" key="10">
    <source>
        <dbReference type="Proteomes" id="UP000824025"/>
    </source>
</evidence>
<dbReference type="GO" id="GO:0003700">
    <property type="term" value="F:DNA-binding transcription factor activity"/>
    <property type="evidence" value="ECO:0007669"/>
    <property type="project" value="InterPro"/>
</dbReference>